<dbReference type="Gene3D" id="3.40.50.2300">
    <property type="match status" value="2"/>
</dbReference>
<evidence type="ECO:0000313" key="6">
    <source>
        <dbReference type="Proteomes" id="UP000184510"/>
    </source>
</evidence>
<dbReference type="SUPFAM" id="SSF46689">
    <property type="entry name" value="Homeodomain-like"/>
    <property type="match status" value="1"/>
</dbReference>
<dbReference type="STRING" id="1123071.SAMN02745181_2219"/>
<dbReference type="PANTHER" id="PTHR30146">
    <property type="entry name" value="LACI-RELATED TRANSCRIPTIONAL REPRESSOR"/>
    <property type="match status" value="1"/>
</dbReference>
<sequence length="393" mass="44486">MTETKPTDTQFLTIAVRIPSWLGYGREMYQGIASYVTENNLRWQIQTEVDSDGELMPHLLDDSWHGDGAIFFRYTDEEIEVLKAKNCPVVSTSRVSEHPWVSKVHADNVQIGRLAAEHLISTGAPNLACWIDPERAYCHERLKGFMEVAKKYHRDVQVLECIASVYPADRKWSIIREEMRQQLQQLARPTALLARDDIAAAGLIKMALELGIQVPNELTVLGVGNDPVLSWITMPAMSSVAIPAKEIGWHAARVLHQRMEAGRMNEEVVNVPVHDVIKRDSTRVIHTSDELVARACHFIRLADPERPASVKDVCHELNVSATTLLKRFQAVLHCSPKQFIDRSRFEESCRVLRANHAPIKTVAYSLGFKSPEEFDRFFKRHAGLTPSAYREGC</sequence>
<keyword evidence="6" id="KW-1185">Reference proteome</keyword>
<feature type="domain" description="HTH araC/xylS-type" evidence="4">
    <location>
        <begin position="293"/>
        <end position="392"/>
    </location>
</feature>
<dbReference type="InterPro" id="IPR028082">
    <property type="entry name" value="Peripla_BP_I"/>
</dbReference>
<evidence type="ECO:0000256" key="2">
    <source>
        <dbReference type="ARBA" id="ARBA00023125"/>
    </source>
</evidence>
<reference evidence="5 6" key="1">
    <citation type="submission" date="2016-11" db="EMBL/GenBank/DDBJ databases">
        <authorList>
            <person name="Jaros S."/>
            <person name="Januszkiewicz K."/>
            <person name="Wedrychowicz H."/>
        </authorList>
    </citation>
    <scope>NUCLEOTIDE SEQUENCE [LARGE SCALE GENOMIC DNA]</scope>
    <source>
        <strain evidence="5 6">DSM 18772</strain>
    </source>
</reference>
<dbReference type="OrthoDB" id="9792510at2"/>
<name>A0A1M6KW58_9BACT</name>
<dbReference type="PRINTS" id="PR00032">
    <property type="entry name" value="HTHARAC"/>
</dbReference>
<evidence type="ECO:0000259" key="4">
    <source>
        <dbReference type="PROSITE" id="PS01124"/>
    </source>
</evidence>
<dbReference type="InParanoid" id="A0A1M6KW58"/>
<dbReference type="SMART" id="SM00342">
    <property type="entry name" value="HTH_ARAC"/>
    <property type="match status" value="1"/>
</dbReference>
<dbReference type="EMBL" id="FQYR01000004">
    <property type="protein sequence ID" value="SHJ63120.1"/>
    <property type="molecule type" value="Genomic_DNA"/>
</dbReference>
<evidence type="ECO:0000313" key="5">
    <source>
        <dbReference type="EMBL" id="SHJ63120.1"/>
    </source>
</evidence>
<dbReference type="AlphaFoldDB" id="A0A1M6KW58"/>
<organism evidence="5 6">
    <name type="scientific">Rubritalea squalenifaciens DSM 18772</name>
    <dbReference type="NCBI Taxonomy" id="1123071"/>
    <lineage>
        <taxon>Bacteria</taxon>
        <taxon>Pseudomonadati</taxon>
        <taxon>Verrucomicrobiota</taxon>
        <taxon>Verrucomicrobiia</taxon>
        <taxon>Verrucomicrobiales</taxon>
        <taxon>Rubritaleaceae</taxon>
        <taxon>Rubritalea</taxon>
    </lineage>
</organism>
<keyword evidence="3" id="KW-0804">Transcription</keyword>
<dbReference type="RefSeq" id="WP_159434912.1">
    <property type="nucleotide sequence ID" value="NZ_FQYR01000004.1"/>
</dbReference>
<dbReference type="Pfam" id="PF12833">
    <property type="entry name" value="HTH_18"/>
    <property type="match status" value="1"/>
</dbReference>
<dbReference type="SUPFAM" id="SSF53822">
    <property type="entry name" value="Periplasmic binding protein-like I"/>
    <property type="match status" value="1"/>
</dbReference>
<keyword evidence="1" id="KW-0805">Transcription regulation</keyword>
<dbReference type="Pfam" id="PF13377">
    <property type="entry name" value="Peripla_BP_3"/>
    <property type="match status" value="1"/>
</dbReference>
<dbReference type="GO" id="GO:0000976">
    <property type="term" value="F:transcription cis-regulatory region binding"/>
    <property type="evidence" value="ECO:0007669"/>
    <property type="project" value="TreeGrafter"/>
</dbReference>
<dbReference type="InterPro" id="IPR009057">
    <property type="entry name" value="Homeodomain-like_sf"/>
</dbReference>
<proteinExistence type="predicted"/>
<accession>A0A1M6KW58</accession>
<dbReference type="PROSITE" id="PS01124">
    <property type="entry name" value="HTH_ARAC_FAMILY_2"/>
    <property type="match status" value="1"/>
</dbReference>
<evidence type="ECO:0000256" key="3">
    <source>
        <dbReference type="ARBA" id="ARBA00023163"/>
    </source>
</evidence>
<protein>
    <submittedName>
        <fullName evidence="5">DNA-binding transcriptional regulator, LacI/PurR family</fullName>
    </submittedName>
</protein>
<keyword evidence="2 5" id="KW-0238">DNA-binding</keyword>
<dbReference type="InterPro" id="IPR046335">
    <property type="entry name" value="LacI/GalR-like_sensor"/>
</dbReference>
<dbReference type="Gene3D" id="1.10.10.60">
    <property type="entry name" value="Homeodomain-like"/>
    <property type="match status" value="1"/>
</dbReference>
<dbReference type="GO" id="GO:0003700">
    <property type="term" value="F:DNA-binding transcription factor activity"/>
    <property type="evidence" value="ECO:0007669"/>
    <property type="project" value="InterPro"/>
</dbReference>
<dbReference type="InterPro" id="IPR020449">
    <property type="entry name" value="Tscrpt_reg_AraC-type_HTH"/>
</dbReference>
<dbReference type="Proteomes" id="UP000184510">
    <property type="component" value="Unassembled WGS sequence"/>
</dbReference>
<evidence type="ECO:0000256" key="1">
    <source>
        <dbReference type="ARBA" id="ARBA00023015"/>
    </source>
</evidence>
<dbReference type="InterPro" id="IPR018060">
    <property type="entry name" value="HTH_AraC"/>
</dbReference>
<dbReference type="PANTHER" id="PTHR30146:SF24">
    <property type="entry name" value="XYLOSE OPERON REGULATORY PROTEIN"/>
    <property type="match status" value="1"/>
</dbReference>
<gene>
    <name evidence="5" type="ORF">SAMN02745181_2219</name>
</gene>